<feature type="region of interest" description="Disordered" evidence="6">
    <location>
        <begin position="296"/>
        <end position="327"/>
    </location>
</feature>
<dbReference type="RefSeq" id="WP_132877031.1">
    <property type="nucleotide sequence ID" value="NZ_SLXQ01000003.1"/>
</dbReference>
<dbReference type="InterPro" id="IPR008271">
    <property type="entry name" value="Ser/Thr_kinase_AS"/>
</dbReference>
<dbReference type="Gene3D" id="3.30.200.20">
    <property type="entry name" value="Phosphorylase Kinase, domain 1"/>
    <property type="match status" value="1"/>
</dbReference>
<name>A0A4R2QW08_9PSEU</name>
<accession>A0A4R2QW08</accession>
<evidence type="ECO:0000256" key="4">
    <source>
        <dbReference type="ARBA" id="ARBA00022840"/>
    </source>
</evidence>
<comment type="caution">
    <text evidence="8">The sequence shown here is derived from an EMBL/GenBank/DDBJ whole genome shotgun (WGS) entry which is preliminary data.</text>
</comment>
<evidence type="ECO:0000259" key="7">
    <source>
        <dbReference type="PROSITE" id="PS50011"/>
    </source>
</evidence>
<evidence type="ECO:0000256" key="1">
    <source>
        <dbReference type="ARBA" id="ARBA00022679"/>
    </source>
</evidence>
<reference evidence="8 9" key="1">
    <citation type="submission" date="2019-03" db="EMBL/GenBank/DDBJ databases">
        <title>Genomic Encyclopedia of Type Strains, Phase IV (KMG-IV): sequencing the most valuable type-strain genomes for metagenomic binning, comparative biology and taxonomic classification.</title>
        <authorList>
            <person name="Goeker M."/>
        </authorList>
    </citation>
    <scope>NUCLEOTIDE SEQUENCE [LARGE SCALE GENOMIC DNA]</scope>
    <source>
        <strain evidence="8 9">DSM 45765</strain>
    </source>
</reference>
<evidence type="ECO:0000256" key="3">
    <source>
        <dbReference type="ARBA" id="ARBA00022777"/>
    </source>
</evidence>
<dbReference type="PANTHER" id="PTHR43289">
    <property type="entry name" value="MITOGEN-ACTIVATED PROTEIN KINASE KINASE KINASE 20-RELATED"/>
    <property type="match status" value="1"/>
</dbReference>
<dbReference type="SUPFAM" id="SSF56112">
    <property type="entry name" value="Protein kinase-like (PK-like)"/>
    <property type="match status" value="1"/>
</dbReference>
<dbReference type="OrthoDB" id="4716121at2"/>
<feature type="region of interest" description="Disordered" evidence="6">
    <location>
        <begin position="375"/>
        <end position="466"/>
    </location>
</feature>
<dbReference type="PROSITE" id="PS00108">
    <property type="entry name" value="PROTEIN_KINASE_ST"/>
    <property type="match status" value="1"/>
</dbReference>
<keyword evidence="1" id="KW-0808">Transferase</keyword>
<dbReference type="InterPro" id="IPR011009">
    <property type="entry name" value="Kinase-like_dom_sf"/>
</dbReference>
<dbReference type="GO" id="GO:0005524">
    <property type="term" value="F:ATP binding"/>
    <property type="evidence" value="ECO:0007669"/>
    <property type="project" value="UniProtKB-UniRule"/>
</dbReference>
<keyword evidence="3 8" id="KW-0418">Kinase</keyword>
<evidence type="ECO:0000256" key="6">
    <source>
        <dbReference type="SAM" id="MobiDB-lite"/>
    </source>
</evidence>
<sequence length="466" mass="46922">MWQVAGYRQVRELGSGASGRVVHAVHEASGTAVAIKYIAPQLLADSAFRERFRAEARLLAGLSGANVVRCYDYVEDGAGAAIVMELVDGVTLRRMLDQYGPMPPEAALLLLKGSLLGLQSAHTQGVVHRDYKPANVMVRGSGETVLTDFGIAVPAGATVTAEGTPAYLAPEQWHGVPASPSADVYAATVVCFECLTGQRPYPESDLDTLSRAHATAPIPVQAVPEPVRGLVAAGLAKDPAMRPGSASGFLAELESVAKRTYGTDWEATGRKTLAGLAGALAAFFPAALALGSGSESVSGAATAAPDPVGATGTQVASPATPPAGPEVLGSAGTKVATAAAKKGLLAKVLASKAALIGASAVAVGAIVTGAVLVGNSGSESPPAQPGSGGVERTEPTGAPGPSGENGPSKTDGNGPGPKPTEETARPKTATAEPSPASDATPEGDSGQRCEVTEYPDGSREKKCYSN</sequence>
<dbReference type="PROSITE" id="PS50011">
    <property type="entry name" value="PROTEIN_KINASE_DOM"/>
    <property type="match status" value="1"/>
</dbReference>
<feature type="binding site" evidence="5">
    <location>
        <position position="36"/>
    </location>
    <ligand>
        <name>ATP</name>
        <dbReference type="ChEBI" id="CHEBI:30616"/>
    </ligand>
</feature>
<dbReference type="GO" id="GO:0004674">
    <property type="term" value="F:protein serine/threonine kinase activity"/>
    <property type="evidence" value="ECO:0007669"/>
    <property type="project" value="TreeGrafter"/>
</dbReference>
<dbReference type="InterPro" id="IPR000719">
    <property type="entry name" value="Prot_kinase_dom"/>
</dbReference>
<gene>
    <name evidence="8" type="ORF">EV191_103324</name>
</gene>
<dbReference type="Pfam" id="PF00069">
    <property type="entry name" value="Pkinase"/>
    <property type="match status" value="1"/>
</dbReference>
<keyword evidence="9" id="KW-1185">Reference proteome</keyword>
<feature type="domain" description="Protein kinase" evidence="7">
    <location>
        <begin position="7"/>
        <end position="256"/>
    </location>
</feature>
<dbReference type="EMBL" id="SLXQ01000003">
    <property type="protein sequence ID" value="TCP54280.1"/>
    <property type="molecule type" value="Genomic_DNA"/>
</dbReference>
<dbReference type="PROSITE" id="PS00107">
    <property type="entry name" value="PROTEIN_KINASE_ATP"/>
    <property type="match status" value="1"/>
</dbReference>
<keyword evidence="4 5" id="KW-0067">ATP-binding</keyword>
<dbReference type="CDD" id="cd14014">
    <property type="entry name" value="STKc_PknB_like"/>
    <property type="match status" value="1"/>
</dbReference>
<protein>
    <submittedName>
        <fullName evidence="8">Serine/threonine-protein kinase</fullName>
    </submittedName>
</protein>
<organism evidence="8 9">
    <name type="scientific">Tamaricihabitans halophyticus</name>
    <dbReference type="NCBI Taxonomy" id="1262583"/>
    <lineage>
        <taxon>Bacteria</taxon>
        <taxon>Bacillati</taxon>
        <taxon>Actinomycetota</taxon>
        <taxon>Actinomycetes</taxon>
        <taxon>Pseudonocardiales</taxon>
        <taxon>Pseudonocardiaceae</taxon>
        <taxon>Tamaricihabitans</taxon>
    </lineage>
</organism>
<dbReference type="AlphaFoldDB" id="A0A4R2QW08"/>
<keyword evidence="2 5" id="KW-0547">Nucleotide-binding</keyword>
<proteinExistence type="predicted"/>
<dbReference type="Proteomes" id="UP000294911">
    <property type="component" value="Unassembled WGS sequence"/>
</dbReference>
<dbReference type="Gene3D" id="1.10.510.10">
    <property type="entry name" value="Transferase(Phosphotransferase) domain 1"/>
    <property type="match status" value="1"/>
</dbReference>
<evidence type="ECO:0000256" key="2">
    <source>
        <dbReference type="ARBA" id="ARBA00022741"/>
    </source>
</evidence>
<feature type="compositionally biased region" description="Basic and acidic residues" evidence="6">
    <location>
        <begin position="445"/>
        <end position="466"/>
    </location>
</feature>
<dbReference type="InterPro" id="IPR017441">
    <property type="entry name" value="Protein_kinase_ATP_BS"/>
</dbReference>
<evidence type="ECO:0000313" key="9">
    <source>
        <dbReference type="Proteomes" id="UP000294911"/>
    </source>
</evidence>
<evidence type="ECO:0000313" key="8">
    <source>
        <dbReference type="EMBL" id="TCP54280.1"/>
    </source>
</evidence>
<dbReference type="PANTHER" id="PTHR43289:SF34">
    <property type="entry name" value="SERINE_THREONINE-PROTEIN KINASE YBDM-RELATED"/>
    <property type="match status" value="1"/>
</dbReference>
<evidence type="ECO:0000256" key="5">
    <source>
        <dbReference type="PROSITE-ProRule" id="PRU10141"/>
    </source>
</evidence>